<dbReference type="EMBL" id="MU806917">
    <property type="protein sequence ID" value="KAJ3832571.1"/>
    <property type="molecule type" value="Genomic_DNA"/>
</dbReference>
<keyword evidence="2" id="KW-1185">Reference proteome</keyword>
<comment type="caution">
    <text evidence="1">The sequence shown here is derived from an EMBL/GenBank/DDBJ whole genome shotgun (WGS) entry which is preliminary data.</text>
</comment>
<name>A0AA38NXR9_9AGAR</name>
<evidence type="ECO:0000313" key="1">
    <source>
        <dbReference type="EMBL" id="KAJ3832571.1"/>
    </source>
</evidence>
<sequence>MVTSEVERVRTLAYSAHFPVLGSETWRKTIHAPAVKDWYYDGMKEGEGGSAITKMRNIETDWSERRDSIDLPQSVSGVPASSMSQPEDQPAVVGAHVQQLPPQTNSTPVPFLNAQLGDDGCLRKEWIDHRLAPYYATVLNLLSINSRTISSVLLHPVGDNPSSDFDDFLTVHQLLRGHDQHVQDSILACLNFRMAGAFFNGSCEAPHQWLCTQTLKDGKQRSVLKHRHQRQLVKTVYVMVGAIENCNIYAPIPFPSRDGFPRLIRTVDIAGRGVIGKERVGEVGEPMEPEPLPNAA</sequence>
<evidence type="ECO:0000313" key="2">
    <source>
        <dbReference type="Proteomes" id="UP001163846"/>
    </source>
</evidence>
<proteinExistence type="predicted"/>
<gene>
    <name evidence="1" type="ORF">F5878DRAFT_646665</name>
</gene>
<organism evidence="1 2">
    <name type="scientific">Lentinula raphanica</name>
    <dbReference type="NCBI Taxonomy" id="153919"/>
    <lineage>
        <taxon>Eukaryota</taxon>
        <taxon>Fungi</taxon>
        <taxon>Dikarya</taxon>
        <taxon>Basidiomycota</taxon>
        <taxon>Agaricomycotina</taxon>
        <taxon>Agaricomycetes</taxon>
        <taxon>Agaricomycetidae</taxon>
        <taxon>Agaricales</taxon>
        <taxon>Marasmiineae</taxon>
        <taxon>Omphalotaceae</taxon>
        <taxon>Lentinula</taxon>
    </lineage>
</organism>
<protein>
    <submittedName>
        <fullName evidence="1">Uncharacterized protein</fullName>
    </submittedName>
</protein>
<dbReference type="AlphaFoldDB" id="A0AA38NXR9"/>
<dbReference type="Proteomes" id="UP001163846">
    <property type="component" value="Unassembled WGS sequence"/>
</dbReference>
<accession>A0AA38NXR9</accession>
<reference evidence="1" key="1">
    <citation type="submission" date="2022-08" db="EMBL/GenBank/DDBJ databases">
        <authorList>
            <consortium name="DOE Joint Genome Institute"/>
            <person name="Min B."/>
            <person name="Riley R."/>
            <person name="Sierra-Patev S."/>
            <person name="Naranjo-Ortiz M."/>
            <person name="Looney B."/>
            <person name="Konkel Z."/>
            <person name="Slot J.C."/>
            <person name="Sakamoto Y."/>
            <person name="Steenwyk J.L."/>
            <person name="Rokas A."/>
            <person name="Carro J."/>
            <person name="Camarero S."/>
            <person name="Ferreira P."/>
            <person name="Molpeceres G."/>
            <person name="Ruiz-Duenas F.J."/>
            <person name="Serrano A."/>
            <person name="Henrissat B."/>
            <person name="Drula E."/>
            <person name="Hughes K.W."/>
            <person name="Mata J.L."/>
            <person name="Ishikawa N.K."/>
            <person name="Vargas-Isla R."/>
            <person name="Ushijima S."/>
            <person name="Smith C.A."/>
            <person name="Ahrendt S."/>
            <person name="Andreopoulos W."/>
            <person name="He G."/>
            <person name="Labutti K."/>
            <person name="Lipzen A."/>
            <person name="Ng V."/>
            <person name="Sandor L."/>
            <person name="Barry K."/>
            <person name="Martinez A.T."/>
            <person name="Xiao Y."/>
            <person name="Gibbons J.G."/>
            <person name="Terashima K."/>
            <person name="Hibbett D.S."/>
            <person name="Grigoriev I.V."/>
        </authorList>
    </citation>
    <scope>NUCLEOTIDE SEQUENCE</scope>
    <source>
        <strain evidence="1">TFB9207</strain>
    </source>
</reference>